<evidence type="ECO:0000256" key="11">
    <source>
        <dbReference type="ARBA" id="ARBA00023225"/>
    </source>
</evidence>
<feature type="compositionally biased region" description="Basic and acidic residues" evidence="14">
    <location>
        <begin position="7"/>
        <end position="19"/>
    </location>
</feature>
<dbReference type="GO" id="GO:0009306">
    <property type="term" value="P:protein secretion"/>
    <property type="evidence" value="ECO:0007669"/>
    <property type="project" value="InterPro"/>
</dbReference>
<dbReference type="RefSeq" id="WP_064583846.1">
    <property type="nucleotide sequence ID" value="NZ_CP015878.1"/>
</dbReference>
<protein>
    <recommendedName>
        <fullName evidence="3 13">Flagellar biosynthetic protein FlhB</fullName>
    </recommendedName>
</protein>
<evidence type="ECO:0000313" key="15">
    <source>
        <dbReference type="EMBL" id="ANI16443.1"/>
    </source>
</evidence>
<keyword evidence="15" id="KW-0966">Cell projection</keyword>
<gene>
    <name evidence="13" type="primary">flhB</name>
    <name evidence="15" type="ORF">A9C11_21800</name>
</gene>
<dbReference type="PANTHER" id="PTHR30531:SF12">
    <property type="entry name" value="FLAGELLAR BIOSYNTHETIC PROTEIN FLHB"/>
    <property type="match status" value="1"/>
</dbReference>
<dbReference type="InterPro" id="IPR006136">
    <property type="entry name" value="FlhB"/>
</dbReference>
<evidence type="ECO:0000256" key="7">
    <source>
        <dbReference type="ARBA" id="ARBA00022795"/>
    </source>
</evidence>
<evidence type="ECO:0000313" key="16">
    <source>
        <dbReference type="Proteomes" id="UP000077748"/>
    </source>
</evidence>
<evidence type="ECO:0000256" key="1">
    <source>
        <dbReference type="ARBA" id="ARBA00004651"/>
    </source>
</evidence>
<evidence type="ECO:0000256" key="5">
    <source>
        <dbReference type="ARBA" id="ARBA00022475"/>
    </source>
</evidence>
<dbReference type="PANTHER" id="PTHR30531">
    <property type="entry name" value="FLAGELLAR BIOSYNTHETIC PROTEIN FLHB"/>
    <property type="match status" value="1"/>
</dbReference>
<dbReference type="Proteomes" id="UP000077748">
    <property type="component" value="Chromosome"/>
</dbReference>
<evidence type="ECO:0000256" key="6">
    <source>
        <dbReference type="ARBA" id="ARBA00022692"/>
    </source>
</evidence>
<dbReference type="FunFam" id="3.40.1690.10:FF:000001">
    <property type="entry name" value="Flagellar biosynthetic protein FlhB"/>
    <property type="match status" value="1"/>
</dbReference>
<keyword evidence="6 13" id="KW-0812">Transmembrane</keyword>
<feature type="transmembrane region" description="Helical" evidence="13">
    <location>
        <begin position="34"/>
        <end position="55"/>
    </location>
</feature>
<keyword evidence="8 13" id="KW-0653">Protein transport</keyword>
<dbReference type="Pfam" id="PF01312">
    <property type="entry name" value="Bac_export_2"/>
    <property type="match status" value="1"/>
</dbReference>
<dbReference type="GO" id="GO:0044780">
    <property type="term" value="P:bacterial-type flagellum assembly"/>
    <property type="evidence" value="ECO:0007669"/>
    <property type="project" value="InterPro"/>
</dbReference>
<dbReference type="EMBL" id="CP015878">
    <property type="protein sequence ID" value="ANI16443.1"/>
    <property type="molecule type" value="Genomic_DNA"/>
</dbReference>
<sequence>MAESESGQDKTEEPTEKRRREARKKGQLPRSRELNTLSVLMAGAGALLVYGAHLAEVLMGVMRNSFEMSRETAMRSESMLQLLGTAARGAAEGLWPILLVLLCAALIGPISLGGWLFSGEALAPKFSRMNPLEGIKRMFSAKSVLELFKALIKFVVVLAVAVLVLRSDKEALLALLHQPLQTAIVESVKVVGWSAFWMACSLLLIAAVDVPYQLWDNRQKLLMTKQEVRDEYKDSEGKPEVKAKVRRLQREMAQRRMMQAVPEADVVITNPTHFAVALKYDAAAGGAPRLLAKGNDFLALKIREVAQEHKVTVLESPALARAVYYSTELDQEIPAGLYLAVAQVLAYVYQLRQFRAGKGKRPGPMPDVPIPPDLRRDE</sequence>
<evidence type="ECO:0000256" key="4">
    <source>
        <dbReference type="ARBA" id="ARBA00022448"/>
    </source>
</evidence>
<dbReference type="Gene3D" id="3.40.1690.10">
    <property type="entry name" value="secretion proteins EscU"/>
    <property type="match status" value="1"/>
</dbReference>
<keyword evidence="15" id="KW-0282">Flagellum</keyword>
<keyword evidence="5 13" id="KW-1003">Cell membrane</keyword>
<keyword evidence="15" id="KW-0969">Cilium</keyword>
<dbReference type="Gene3D" id="6.10.250.2080">
    <property type="match status" value="1"/>
</dbReference>
<feature type="transmembrane region" description="Helical" evidence="13">
    <location>
        <begin position="144"/>
        <end position="165"/>
    </location>
</feature>
<dbReference type="PRINTS" id="PR00950">
    <property type="entry name" value="TYPE3IMSPROT"/>
</dbReference>
<organism evidence="15 16">
    <name type="scientific">Pseudomonas citronellolis</name>
    <dbReference type="NCBI Taxonomy" id="53408"/>
    <lineage>
        <taxon>Bacteria</taxon>
        <taxon>Pseudomonadati</taxon>
        <taxon>Pseudomonadota</taxon>
        <taxon>Gammaproteobacteria</taxon>
        <taxon>Pseudomonadales</taxon>
        <taxon>Pseudomonadaceae</taxon>
        <taxon>Pseudomonas</taxon>
    </lineage>
</organism>
<feature type="transmembrane region" description="Helical" evidence="13">
    <location>
        <begin position="97"/>
        <end position="123"/>
    </location>
</feature>
<evidence type="ECO:0000256" key="13">
    <source>
        <dbReference type="RuleBase" id="RU364091"/>
    </source>
</evidence>
<dbReference type="GO" id="GO:0005886">
    <property type="term" value="C:plasma membrane"/>
    <property type="evidence" value="ECO:0007669"/>
    <property type="project" value="UniProtKB-SubCell"/>
</dbReference>
<evidence type="ECO:0000256" key="10">
    <source>
        <dbReference type="ARBA" id="ARBA00023136"/>
    </source>
</evidence>
<dbReference type="InterPro" id="IPR006135">
    <property type="entry name" value="T3SS_substrate_exporter"/>
</dbReference>
<feature type="region of interest" description="Disordered" evidence="14">
    <location>
        <begin position="1"/>
        <end position="29"/>
    </location>
</feature>
<keyword evidence="9 13" id="KW-1133">Transmembrane helix</keyword>
<proteinExistence type="inferred from homology"/>
<dbReference type="AlphaFoldDB" id="A0A1A9KHI2"/>
<accession>A0A1A9KHI2</accession>
<keyword evidence="11 13" id="KW-1006">Bacterial flagellum protein export</keyword>
<keyword evidence="10 13" id="KW-0472">Membrane</keyword>
<comment type="similarity">
    <text evidence="2 13">Belongs to the type III secretion exporter family.</text>
</comment>
<evidence type="ECO:0000256" key="8">
    <source>
        <dbReference type="ARBA" id="ARBA00022927"/>
    </source>
</evidence>
<dbReference type="SUPFAM" id="SSF160544">
    <property type="entry name" value="EscU C-terminal domain-like"/>
    <property type="match status" value="1"/>
</dbReference>
<feature type="transmembrane region" description="Helical" evidence="13">
    <location>
        <begin position="195"/>
        <end position="215"/>
    </location>
</feature>
<evidence type="ECO:0000256" key="12">
    <source>
        <dbReference type="ARBA" id="ARBA00025078"/>
    </source>
</evidence>
<evidence type="ECO:0000256" key="3">
    <source>
        <dbReference type="ARBA" id="ARBA00021622"/>
    </source>
</evidence>
<feature type="compositionally biased region" description="Pro residues" evidence="14">
    <location>
        <begin position="363"/>
        <end position="372"/>
    </location>
</feature>
<name>A0A1A9KHI2_9PSED</name>
<reference evidence="15 16" key="1">
    <citation type="submission" date="2016-05" db="EMBL/GenBank/DDBJ databases">
        <title>Genome Sequence of Pseudomonas citronellolis Strain SJTE-3, an Estrogens and Persistent Organic Pollutants degradation strain.</title>
        <authorList>
            <person name="Liang R."/>
        </authorList>
    </citation>
    <scope>NUCLEOTIDE SEQUENCE [LARGE SCALE GENOMIC DNA]</scope>
    <source>
        <strain evidence="15 16">SJTE-3</strain>
    </source>
</reference>
<comment type="function">
    <text evidence="12 13">Required for formation of the rod structure in the basal body of the flagellar apparatus. Together with FliI and FliH, may constitute the export apparatus of flagellin.</text>
</comment>
<comment type="subcellular location">
    <subcellularLocation>
        <location evidence="1">Cell membrane</location>
        <topology evidence="1">Multi-pass membrane protein</topology>
    </subcellularLocation>
</comment>
<evidence type="ECO:0000256" key="14">
    <source>
        <dbReference type="SAM" id="MobiDB-lite"/>
    </source>
</evidence>
<dbReference type="InterPro" id="IPR029025">
    <property type="entry name" value="T3SS_substrate_exporter_C"/>
</dbReference>
<keyword evidence="4 13" id="KW-0813">Transport</keyword>
<evidence type="ECO:0000256" key="9">
    <source>
        <dbReference type="ARBA" id="ARBA00022989"/>
    </source>
</evidence>
<keyword evidence="7 13" id="KW-1005">Bacterial flagellum biogenesis</keyword>
<feature type="region of interest" description="Disordered" evidence="14">
    <location>
        <begin position="358"/>
        <end position="378"/>
    </location>
</feature>
<evidence type="ECO:0000256" key="2">
    <source>
        <dbReference type="ARBA" id="ARBA00010690"/>
    </source>
</evidence>
<dbReference type="NCBIfam" id="TIGR00328">
    <property type="entry name" value="flhB"/>
    <property type="match status" value="1"/>
</dbReference>